<gene>
    <name evidence="6" type="ORF">SAMN05421771_2603</name>
</gene>
<dbReference type="GO" id="GO:0016020">
    <property type="term" value="C:membrane"/>
    <property type="evidence" value="ECO:0007669"/>
    <property type="project" value="InterPro"/>
</dbReference>
<evidence type="ECO:0000313" key="7">
    <source>
        <dbReference type="Proteomes" id="UP000199024"/>
    </source>
</evidence>
<dbReference type="SUPFAM" id="SSF55874">
    <property type="entry name" value="ATPase domain of HSP90 chaperone/DNA topoisomerase II/histidine kinase"/>
    <property type="match status" value="1"/>
</dbReference>
<feature type="transmembrane region" description="Helical" evidence="4">
    <location>
        <begin position="162"/>
        <end position="182"/>
    </location>
</feature>
<feature type="transmembrane region" description="Helical" evidence="4">
    <location>
        <begin position="6"/>
        <end position="27"/>
    </location>
</feature>
<keyword evidence="4" id="KW-0812">Transmembrane</keyword>
<dbReference type="RefSeq" id="WP_089839512.1">
    <property type="nucleotide sequence ID" value="NZ_FOZL01000001.1"/>
</dbReference>
<proteinExistence type="predicted"/>
<comment type="catalytic activity">
    <reaction evidence="1">
        <text>ATP + protein L-histidine = ADP + protein N-phospho-L-histidine.</text>
        <dbReference type="EC" id="2.7.13.3"/>
    </reaction>
</comment>
<dbReference type="PANTHER" id="PTHR34220:SF7">
    <property type="entry name" value="SENSOR HISTIDINE KINASE YPDA"/>
    <property type="match status" value="1"/>
</dbReference>
<evidence type="ECO:0000256" key="4">
    <source>
        <dbReference type="SAM" id="Phobius"/>
    </source>
</evidence>
<evidence type="ECO:0000256" key="2">
    <source>
        <dbReference type="ARBA" id="ARBA00012438"/>
    </source>
</evidence>
<dbReference type="PANTHER" id="PTHR34220">
    <property type="entry name" value="SENSOR HISTIDINE KINASE YPDA"/>
    <property type="match status" value="1"/>
</dbReference>
<dbReference type="EMBL" id="FOZL01000001">
    <property type="protein sequence ID" value="SFS14819.1"/>
    <property type="molecule type" value="Genomic_DNA"/>
</dbReference>
<evidence type="ECO:0000313" key="6">
    <source>
        <dbReference type="EMBL" id="SFS14819.1"/>
    </source>
</evidence>
<keyword evidence="6" id="KW-0808">Transferase</keyword>
<dbReference type="GO" id="GO:0000155">
    <property type="term" value="F:phosphorelay sensor kinase activity"/>
    <property type="evidence" value="ECO:0007669"/>
    <property type="project" value="InterPro"/>
</dbReference>
<dbReference type="Proteomes" id="UP000199024">
    <property type="component" value="Unassembled WGS sequence"/>
</dbReference>
<feature type="transmembrane region" description="Helical" evidence="4">
    <location>
        <begin position="79"/>
        <end position="102"/>
    </location>
</feature>
<sequence>MHEDPKLILITLLVELGVAAAFSSSLARSRAFKNILLNPHRSFRDSLKLVAMISIPLTLGVWIRVSVQNFLAADISYEATILMAVLLGPAAAIIGGAILSIPAVLHHEYLSLPVNLLVATLFGVSGKFANMEDIWSFSPMIDLSIYRWVTRNLRRPHLDRQILFLMLITAVQFVSSVLSHAFPKRFFELYSGNWLVEASICFCAPIVVGIPLKIWNAIRIERALEEQGRLLLEARLDALTRQINPHFLFNTLNSITSLVRVKPELAREMIVKLANILRALLKDREAFVPFSEELSFTDDYLDIEVVRFGEKLRVVKEIADETLHIVVPSMILQPLIENSIKHGLEPRINGGTVTLRSRLDGQRLVLEVEDDGVGMAPERNQQPSAGSPLVRPGTGIGMKNVRERMAVLYGIEAEVEIVSRPGRGTMVRLVMPVLEAGAAVWGAGRQA</sequence>
<protein>
    <recommendedName>
        <fullName evidence="2">histidine kinase</fullName>
        <ecNumber evidence="2">2.7.13.3</ecNumber>
    </recommendedName>
</protein>
<accession>A0A1I6MGI7</accession>
<dbReference type="InterPro" id="IPR005467">
    <property type="entry name" value="His_kinase_dom"/>
</dbReference>
<evidence type="ECO:0000259" key="5">
    <source>
        <dbReference type="PROSITE" id="PS50109"/>
    </source>
</evidence>
<dbReference type="AlphaFoldDB" id="A0A1I6MGI7"/>
<keyword evidence="7" id="KW-1185">Reference proteome</keyword>
<dbReference type="Pfam" id="PF06580">
    <property type="entry name" value="His_kinase"/>
    <property type="match status" value="1"/>
</dbReference>
<dbReference type="InterPro" id="IPR010559">
    <property type="entry name" value="Sig_transdc_His_kin_internal"/>
</dbReference>
<keyword evidence="4" id="KW-1133">Transmembrane helix</keyword>
<dbReference type="OrthoDB" id="105609at2"/>
<dbReference type="SMART" id="SM00387">
    <property type="entry name" value="HATPase_c"/>
    <property type="match status" value="1"/>
</dbReference>
<evidence type="ECO:0000256" key="3">
    <source>
        <dbReference type="SAM" id="MobiDB-lite"/>
    </source>
</evidence>
<keyword evidence="6" id="KW-0418">Kinase</keyword>
<feature type="region of interest" description="Disordered" evidence="3">
    <location>
        <begin position="375"/>
        <end position="394"/>
    </location>
</feature>
<dbReference type="Pfam" id="PF02518">
    <property type="entry name" value="HATPase_c"/>
    <property type="match status" value="1"/>
</dbReference>
<dbReference type="PROSITE" id="PS50109">
    <property type="entry name" value="HIS_KIN"/>
    <property type="match status" value="1"/>
</dbReference>
<feature type="domain" description="Histidine kinase" evidence="5">
    <location>
        <begin position="331"/>
        <end position="435"/>
    </location>
</feature>
<dbReference type="InterPro" id="IPR004358">
    <property type="entry name" value="Sig_transdc_His_kin-like_C"/>
</dbReference>
<reference evidence="6 7" key="1">
    <citation type="submission" date="2016-10" db="EMBL/GenBank/DDBJ databases">
        <authorList>
            <person name="de Groot N.N."/>
        </authorList>
    </citation>
    <scope>NUCLEOTIDE SEQUENCE [LARGE SCALE GENOMIC DNA]</scope>
    <source>
        <strain evidence="6 7">DSM 21001</strain>
    </source>
</reference>
<keyword evidence="4" id="KW-0472">Membrane</keyword>
<organism evidence="6 7">
    <name type="scientific">Granulicella pectinivorans</name>
    <dbReference type="NCBI Taxonomy" id="474950"/>
    <lineage>
        <taxon>Bacteria</taxon>
        <taxon>Pseudomonadati</taxon>
        <taxon>Acidobacteriota</taxon>
        <taxon>Terriglobia</taxon>
        <taxon>Terriglobales</taxon>
        <taxon>Acidobacteriaceae</taxon>
        <taxon>Granulicella</taxon>
    </lineage>
</organism>
<dbReference type="InterPro" id="IPR003594">
    <property type="entry name" value="HATPase_dom"/>
</dbReference>
<dbReference type="PRINTS" id="PR00344">
    <property type="entry name" value="BCTRLSENSOR"/>
</dbReference>
<dbReference type="InterPro" id="IPR036890">
    <property type="entry name" value="HATPase_C_sf"/>
</dbReference>
<feature type="transmembrane region" description="Helical" evidence="4">
    <location>
        <begin position="194"/>
        <end position="212"/>
    </location>
</feature>
<dbReference type="STRING" id="474950.SAMN05421771_2603"/>
<name>A0A1I6MGI7_9BACT</name>
<dbReference type="EC" id="2.7.13.3" evidence="2"/>
<dbReference type="Gene3D" id="3.30.565.10">
    <property type="entry name" value="Histidine kinase-like ATPase, C-terminal domain"/>
    <property type="match status" value="1"/>
</dbReference>
<feature type="transmembrane region" description="Helical" evidence="4">
    <location>
        <begin position="47"/>
        <end position="67"/>
    </location>
</feature>
<evidence type="ECO:0000256" key="1">
    <source>
        <dbReference type="ARBA" id="ARBA00000085"/>
    </source>
</evidence>
<dbReference type="InterPro" id="IPR050640">
    <property type="entry name" value="Bact_2-comp_sensor_kinase"/>
</dbReference>